<organism evidence="1 2">
    <name type="scientific">Paracerasibacillus soli</name>
    <dbReference type="NCBI Taxonomy" id="480284"/>
    <lineage>
        <taxon>Bacteria</taxon>
        <taxon>Bacillati</taxon>
        <taxon>Bacillota</taxon>
        <taxon>Bacilli</taxon>
        <taxon>Bacillales</taxon>
        <taxon>Bacillaceae</taxon>
        <taxon>Paracerasibacillus</taxon>
    </lineage>
</organism>
<comment type="caution">
    <text evidence="1">The sequence shown here is derived from an EMBL/GenBank/DDBJ whole genome shotgun (WGS) entry which is preliminary data.</text>
</comment>
<accession>A0ABU5CLZ8</accession>
<sequence length="435" mass="50613">MLNAVLLSQFRKYIAKDSGIDLKPIILFKSNTIAISIETNQKFISMIESLSVNQLQEAIIKGLNIYGKSSSIWSKMYQYYNNMELSSVVQHIQWDFTETYLNANDSQFQTEENTLLLNTLEEADNPIRTIFAVAKLNEGWDVLNLYDIVRISEGATGTRNTTDSEAQLIGRGARYYPFVEKGERSYQRRYDDVSRDLKVIETLHYHTINENAYINNLNKSLEAANIQVKEDGSTRYDAKIKSKFKKTNLYRYGKIYINQVIPTSPEDYQRLSDYHVSPYFESDYETAIEKRYGADKEVIMSQTREVELKPERILLQKAIQRNPFYWFSNLKQFVPSISSIDDFIDSDNFLGSLKIHLTMPSGLSIDKLSSYEKLRHVEKFLVYAESKIRLNYMKLKGTPKFEGIRFTELINDYHVEVNQVRGNTRTMSEVIRTKI</sequence>
<dbReference type="RefSeq" id="WP_320378222.1">
    <property type="nucleotide sequence ID" value="NZ_JAWDIQ010000001.1"/>
</dbReference>
<proteinExistence type="predicted"/>
<evidence type="ECO:0000313" key="2">
    <source>
        <dbReference type="Proteomes" id="UP001275315"/>
    </source>
</evidence>
<dbReference type="EMBL" id="JAWDIQ010000001">
    <property type="protein sequence ID" value="MDY0407391.1"/>
    <property type="molecule type" value="Genomic_DNA"/>
</dbReference>
<protein>
    <submittedName>
        <fullName evidence="1">Uncharacterized protein</fullName>
    </submittedName>
</protein>
<dbReference type="Proteomes" id="UP001275315">
    <property type="component" value="Unassembled WGS sequence"/>
</dbReference>
<reference evidence="1 2" key="1">
    <citation type="submission" date="2023-10" db="EMBL/GenBank/DDBJ databases">
        <title>Virgibacillus soli CC-YMP-6 genome.</title>
        <authorList>
            <person name="Miliotis G."/>
            <person name="Sengupta P."/>
            <person name="Hameed A."/>
            <person name="Chuvochina M."/>
            <person name="Mcdonagh F."/>
            <person name="Simpson A.C."/>
            <person name="Singh N.K."/>
            <person name="Rekha P.D."/>
            <person name="Raman K."/>
            <person name="Hugenholtz P."/>
            <person name="Venkateswaran K."/>
        </authorList>
    </citation>
    <scope>NUCLEOTIDE SEQUENCE [LARGE SCALE GENOMIC DNA]</scope>
    <source>
        <strain evidence="1 2">CC-YMP-6</strain>
    </source>
</reference>
<dbReference type="CDD" id="cd18785">
    <property type="entry name" value="SF2_C"/>
    <property type="match status" value="1"/>
</dbReference>
<keyword evidence="2" id="KW-1185">Reference proteome</keyword>
<gene>
    <name evidence="1" type="ORF">RWD45_00470</name>
</gene>
<evidence type="ECO:0000313" key="1">
    <source>
        <dbReference type="EMBL" id="MDY0407391.1"/>
    </source>
</evidence>
<name>A0ABU5CLZ8_9BACI</name>